<evidence type="ECO:0000256" key="7">
    <source>
        <dbReference type="ARBA" id="ARBA00022946"/>
    </source>
</evidence>
<dbReference type="InterPro" id="IPR023214">
    <property type="entry name" value="HAD_sf"/>
</dbReference>
<evidence type="ECO:0000259" key="14">
    <source>
        <dbReference type="PROSITE" id="PS50969"/>
    </source>
</evidence>
<dbReference type="KEGG" id="tet:TTHERM_00494490"/>
<proteinExistence type="inferred from homology"/>
<evidence type="ECO:0000256" key="2">
    <source>
        <dbReference type="ARBA" id="ARBA00006344"/>
    </source>
</evidence>
<evidence type="ECO:0000256" key="13">
    <source>
        <dbReference type="SAM" id="MobiDB-lite"/>
    </source>
</evidence>
<protein>
    <recommendedName>
        <fullName evidence="12">Mitochondrial import inner membrane translocase subunit TIM50</fullName>
    </recommendedName>
</protein>
<keyword evidence="16" id="KW-1185">Reference proteome</keyword>
<evidence type="ECO:0000256" key="3">
    <source>
        <dbReference type="ARBA" id="ARBA00022448"/>
    </source>
</evidence>
<dbReference type="GO" id="GO:0015031">
    <property type="term" value="P:protein transport"/>
    <property type="evidence" value="ECO:0007669"/>
    <property type="project" value="UniProtKB-KW"/>
</dbReference>
<dbReference type="PANTHER" id="PTHR12210">
    <property type="entry name" value="DULLARD PROTEIN PHOSPHATASE"/>
    <property type="match status" value="1"/>
</dbReference>
<evidence type="ECO:0000256" key="5">
    <source>
        <dbReference type="ARBA" id="ARBA00022792"/>
    </source>
</evidence>
<feature type="domain" description="FCP1 homology" evidence="14">
    <location>
        <begin position="142"/>
        <end position="285"/>
    </location>
</feature>
<evidence type="ECO:0000256" key="1">
    <source>
        <dbReference type="ARBA" id="ARBA00004434"/>
    </source>
</evidence>
<name>I7M3E4_TETTS</name>
<keyword evidence="5" id="KW-0999">Mitochondrion inner membrane</keyword>
<keyword evidence="9 12" id="KW-0811">Translocation</keyword>
<dbReference type="eggNOG" id="KOG2832">
    <property type="taxonomic scope" value="Eukaryota"/>
</dbReference>
<dbReference type="SUPFAM" id="SSF56784">
    <property type="entry name" value="HAD-like"/>
    <property type="match status" value="1"/>
</dbReference>
<gene>
    <name evidence="15" type="ORF">TTHERM_00494490</name>
</gene>
<comment type="function">
    <text evidence="12">Essential component of the TIM23 complex, a complex that mediates the translocation of transit peptide-containing proteins across the mitochondrial inner membrane.</text>
</comment>
<dbReference type="CDD" id="cd07521">
    <property type="entry name" value="HAD_FCP1-like"/>
    <property type="match status" value="1"/>
</dbReference>
<dbReference type="Pfam" id="PF03031">
    <property type="entry name" value="NIF"/>
    <property type="match status" value="1"/>
</dbReference>
<keyword evidence="6 12" id="KW-0653">Protein transport</keyword>
<keyword evidence="11" id="KW-0472">Membrane</keyword>
<keyword evidence="4" id="KW-0812">Transmembrane</keyword>
<dbReference type="AlphaFoldDB" id="I7M3E4"/>
<comment type="subunit">
    <text evidence="12">Component of the TIM23 complex.</text>
</comment>
<keyword evidence="10 12" id="KW-0496">Mitochondrion</keyword>
<evidence type="ECO:0000256" key="10">
    <source>
        <dbReference type="ARBA" id="ARBA00023128"/>
    </source>
</evidence>
<evidence type="ECO:0000313" key="16">
    <source>
        <dbReference type="Proteomes" id="UP000009168"/>
    </source>
</evidence>
<comment type="subcellular location">
    <subcellularLocation>
        <location evidence="1 12">Mitochondrion inner membrane</location>
        <topology evidence="1 12">Single-pass membrane protein</topology>
    </subcellularLocation>
</comment>
<evidence type="ECO:0000256" key="4">
    <source>
        <dbReference type="ARBA" id="ARBA00022692"/>
    </source>
</evidence>
<organism evidence="15 16">
    <name type="scientific">Tetrahymena thermophila (strain SB210)</name>
    <dbReference type="NCBI Taxonomy" id="312017"/>
    <lineage>
        <taxon>Eukaryota</taxon>
        <taxon>Sar</taxon>
        <taxon>Alveolata</taxon>
        <taxon>Ciliophora</taxon>
        <taxon>Intramacronucleata</taxon>
        <taxon>Oligohymenophorea</taxon>
        <taxon>Hymenostomatida</taxon>
        <taxon>Tetrahymenina</taxon>
        <taxon>Tetrahymenidae</taxon>
        <taxon>Tetrahymena</taxon>
    </lineage>
</organism>
<keyword evidence="7 12" id="KW-0809">Transit peptide</keyword>
<dbReference type="SMART" id="SM00577">
    <property type="entry name" value="CPDc"/>
    <property type="match status" value="1"/>
</dbReference>
<comment type="similarity">
    <text evidence="2 12">Belongs to the TIM50 family.</text>
</comment>
<accession>I7M3E4</accession>
<feature type="compositionally biased region" description="Low complexity" evidence="13">
    <location>
        <begin position="32"/>
        <end position="47"/>
    </location>
</feature>
<evidence type="ECO:0000313" key="15">
    <source>
        <dbReference type="EMBL" id="EAS02988.2"/>
    </source>
</evidence>
<keyword evidence="8" id="KW-1133">Transmembrane helix</keyword>
<evidence type="ECO:0000256" key="12">
    <source>
        <dbReference type="RuleBase" id="RU365079"/>
    </source>
</evidence>
<dbReference type="GeneID" id="7843417"/>
<dbReference type="PROSITE" id="PS50969">
    <property type="entry name" value="FCP1"/>
    <property type="match status" value="1"/>
</dbReference>
<evidence type="ECO:0000256" key="9">
    <source>
        <dbReference type="ARBA" id="ARBA00023010"/>
    </source>
</evidence>
<evidence type="ECO:0000256" key="11">
    <source>
        <dbReference type="ARBA" id="ARBA00023136"/>
    </source>
</evidence>
<dbReference type="GO" id="GO:0005744">
    <property type="term" value="C:TIM23 mitochondrial import inner membrane translocase complex"/>
    <property type="evidence" value="ECO:0007669"/>
    <property type="project" value="UniProtKB-UniRule"/>
</dbReference>
<reference evidence="16" key="1">
    <citation type="journal article" date="2006" name="PLoS Biol.">
        <title>Macronuclear genome sequence of the ciliate Tetrahymena thermophila, a model eukaryote.</title>
        <authorList>
            <person name="Eisen J.A."/>
            <person name="Coyne R.S."/>
            <person name="Wu M."/>
            <person name="Wu D."/>
            <person name="Thiagarajan M."/>
            <person name="Wortman J.R."/>
            <person name="Badger J.H."/>
            <person name="Ren Q."/>
            <person name="Amedeo P."/>
            <person name="Jones K.M."/>
            <person name="Tallon L.J."/>
            <person name="Delcher A.L."/>
            <person name="Salzberg S.L."/>
            <person name="Silva J.C."/>
            <person name="Haas B.J."/>
            <person name="Majoros W.H."/>
            <person name="Farzad M."/>
            <person name="Carlton J.M."/>
            <person name="Smith R.K. Jr."/>
            <person name="Garg J."/>
            <person name="Pearlman R.E."/>
            <person name="Karrer K.M."/>
            <person name="Sun L."/>
            <person name="Manning G."/>
            <person name="Elde N.C."/>
            <person name="Turkewitz A.P."/>
            <person name="Asai D.J."/>
            <person name="Wilkes D.E."/>
            <person name="Wang Y."/>
            <person name="Cai H."/>
            <person name="Collins K."/>
            <person name="Stewart B.A."/>
            <person name="Lee S.R."/>
            <person name="Wilamowska K."/>
            <person name="Weinberg Z."/>
            <person name="Ruzzo W.L."/>
            <person name="Wloga D."/>
            <person name="Gaertig J."/>
            <person name="Frankel J."/>
            <person name="Tsao C.-C."/>
            <person name="Gorovsky M.A."/>
            <person name="Keeling P.J."/>
            <person name="Waller R.F."/>
            <person name="Patron N.J."/>
            <person name="Cherry J.M."/>
            <person name="Stover N.A."/>
            <person name="Krieger C.J."/>
            <person name="del Toro C."/>
            <person name="Ryder H.F."/>
            <person name="Williamson S.C."/>
            <person name="Barbeau R.A."/>
            <person name="Hamilton E.P."/>
            <person name="Orias E."/>
        </authorList>
    </citation>
    <scope>NUCLEOTIDE SEQUENCE [LARGE SCALE GENOMIC DNA]</scope>
    <source>
        <strain evidence="16">SB210</strain>
    </source>
</reference>
<dbReference type="InParanoid" id="I7M3E4"/>
<keyword evidence="3 12" id="KW-0813">Transport</keyword>
<feature type="region of interest" description="Disordered" evidence="13">
    <location>
        <begin position="32"/>
        <end position="60"/>
    </location>
</feature>
<dbReference type="Gene3D" id="3.40.50.1000">
    <property type="entry name" value="HAD superfamily/HAD-like"/>
    <property type="match status" value="1"/>
</dbReference>
<sequence length="350" mass="40439">MLSKINQTVLRYHLNAHKNLYMKNIRAFSSQNNNQQNTEGEQNTNGGRQTEGESEYQETTTQKTTSFARQVFRLGWWTFVGLFSYNYYLASTSQNPEKETGYVAPVFALSTKVQKKVQDVIDFFTKPPAQNLLVDQHLVYGFGPAPKTLVLNLTGTIVHTEFKFGKGTQIKKRPGLNEFLNRLSEHYEIVILADEDSFFVDEVRQHLDPNQRIFFNGFGKEAMVFEGKYYKDLSYLNRDLKRIVVVDWNEDYYKKHIDNAIILDKYTGNQDDQLLKETLPLLLRLANPNIKDVRQELSKYGHHNPGKAFVAEMQTKVDALKQRQQKGFGGFILGGSNQQAYPQYAKKDNY</sequence>
<dbReference type="InterPro" id="IPR004274">
    <property type="entry name" value="FCP1_dom"/>
</dbReference>
<evidence type="ECO:0000256" key="8">
    <source>
        <dbReference type="ARBA" id="ARBA00022989"/>
    </source>
</evidence>
<dbReference type="EMBL" id="GG662512">
    <property type="protein sequence ID" value="EAS02988.2"/>
    <property type="molecule type" value="Genomic_DNA"/>
</dbReference>
<dbReference type="InterPro" id="IPR036412">
    <property type="entry name" value="HAD-like_sf"/>
</dbReference>
<dbReference type="OrthoDB" id="445750at2759"/>
<evidence type="ECO:0000256" key="6">
    <source>
        <dbReference type="ARBA" id="ARBA00022927"/>
    </source>
</evidence>
<dbReference type="STRING" id="312017.I7M3E4"/>
<dbReference type="Proteomes" id="UP000009168">
    <property type="component" value="Unassembled WGS sequence"/>
</dbReference>
<dbReference type="InterPro" id="IPR050365">
    <property type="entry name" value="TIM50"/>
</dbReference>
<dbReference type="FunFam" id="3.40.50.1000:FF:000019">
    <property type="entry name" value="Mitochondrial import inner membrane translocase subunit TIM50"/>
    <property type="match status" value="1"/>
</dbReference>
<dbReference type="RefSeq" id="XP_001023233.2">
    <property type="nucleotide sequence ID" value="XM_001023233.2"/>
</dbReference>